<protein>
    <submittedName>
        <fullName evidence="1">Uncharacterized protein</fullName>
    </submittedName>
</protein>
<organism evidence="1">
    <name type="scientific">marine sediment metagenome</name>
    <dbReference type="NCBI Taxonomy" id="412755"/>
    <lineage>
        <taxon>unclassified sequences</taxon>
        <taxon>metagenomes</taxon>
        <taxon>ecological metagenomes</taxon>
    </lineage>
</organism>
<reference evidence="1" key="1">
    <citation type="journal article" date="2015" name="Nature">
        <title>Complex archaea that bridge the gap between prokaryotes and eukaryotes.</title>
        <authorList>
            <person name="Spang A."/>
            <person name="Saw J.H."/>
            <person name="Jorgensen S.L."/>
            <person name="Zaremba-Niedzwiedzka K."/>
            <person name="Martijn J."/>
            <person name="Lind A.E."/>
            <person name="van Eijk R."/>
            <person name="Schleper C."/>
            <person name="Guy L."/>
            <person name="Ettema T.J."/>
        </authorList>
    </citation>
    <scope>NUCLEOTIDE SEQUENCE</scope>
</reference>
<gene>
    <name evidence="1" type="ORF">LCGC14_3107460</name>
</gene>
<evidence type="ECO:0000313" key="1">
    <source>
        <dbReference type="EMBL" id="KKK52185.1"/>
    </source>
</evidence>
<dbReference type="EMBL" id="LAZR01067148">
    <property type="protein sequence ID" value="KKK52185.1"/>
    <property type="molecule type" value="Genomic_DNA"/>
</dbReference>
<name>A0A0F8WUU7_9ZZZZ</name>
<comment type="caution">
    <text evidence="1">The sequence shown here is derived from an EMBL/GenBank/DDBJ whole genome shotgun (WGS) entry which is preliminary data.</text>
</comment>
<accession>A0A0F8WUU7</accession>
<feature type="non-terminal residue" evidence="1">
    <location>
        <position position="318"/>
    </location>
</feature>
<sequence>MPPLEVFTLAGLGGLEESEGDPRPESYLQNKNTVIYRGRVAVRAPVFGIVNVVNSTGGDVDAILGMTVYLGKVYIAGYDDSLNEVNLVEVEFDGTGMIHRAVIWTSVTTQPTAVIMQSFTAGTATSSEDRLYISDFDQTFRTRFWNGTVMTDLEIDFDLNATAEDVHFSFIKEFAFHLWGVGFIQGTTTRPEYLRFSTPGAIPLTDIADGTDRDWHIADHLEIGRRGNPIIGLDVVNGRLLIYQQDAIHAISGYSRDTWAVQTANPYIGAVGPFAFDTYAGKMAFFWSATGPMMTDGTQVIDIGESIRKSVNEVPSDT</sequence>
<dbReference type="AlphaFoldDB" id="A0A0F8WUU7"/>
<proteinExistence type="predicted"/>